<sequence>MTANTRYRRAFSLDSLPSDARYLHHHRSSLSETAWENEPIIATISPSTLAMNKILANSKAPKRIWDSDKALGSTHQGLLSKYQIRAYIFLALGYAVIGAWLMEMPAFALLPPKYIDCTPFYPNKSNTILQTSTQLNQIISNENTTSLVKDEKREKIKRIYNYSKEYGRSALTDVRILF</sequence>
<protein>
    <submittedName>
        <fullName evidence="2">Uncharacterized protein</fullName>
    </submittedName>
</protein>
<organism evidence="2 3">
    <name type="scientific">Rotaria magnacalcarata</name>
    <dbReference type="NCBI Taxonomy" id="392030"/>
    <lineage>
        <taxon>Eukaryota</taxon>
        <taxon>Metazoa</taxon>
        <taxon>Spiralia</taxon>
        <taxon>Gnathifera</taxon>
        <taxon>Rotifera</taxon>
        <taxon>Eurotatoria</taxon>
        <taxon>Bdelloidea</taxon>
        <taxon>Philodinida</taxon>
        <taxon>Philodinidae</taxon>
        <taxon>Rotaria</taxon>
    </lineage>
</organism>
<evidence type="ECO:0000313" key="2">
    <source>
        <dbReference type="EMBL" id="CAF4861253.1"/>
    </source>
</evidence>
<comment type="caution">
    <text evidence="2">The sequence shown here is derived from an EMBL/GenBank/DDBJ whole genome shotgun (WGS) entry which is preliminary data.</text>
</comment>
<keyword evidence="1" id="KW-0472">Membrane</keyword>
<dbReference type="AlphaFoldDB" id="A0A8S3BTV8"/>
<reference evidence="2" key="1">
    <citation type="submission" date="2021-02" db="EMBL/GenBank/DDBJ databases">
        <authorList>
            <person name="Nowell W R."/>
        </authorList>
    </citation>
    <scope>NUCLEOTIDE SEQUENCE</scope>
</reference>
<name>A0A8S3BTV8_9BILA</name>
<keyword evidence="1" id="KW-1133">Transmembrane helix</keyword>
<evidence type="ECO:0000313" key="3">
    <source>
        <dbReference type="Proteomes" id="UP000681967"/>
    </source>
</evidence>
<gene>
    <name evidence="2" type="ORF">BYL167_LOCUS50582</name>
</gene>
<accession>A0A8S3BTV8</accession>
<dbReference type="EMBL" id="CAJOBH010155673">
    <property type="protein sequence ID" value="CAF4861253.1"/>
    <property type="molecule type" value="Genomic_DNA"/>
</dbReference>
<feature type="transmembrane region" description="Helical" evidence="1">
    <location>
        <begin position="86"/>
        <end position="110"/>
    </location>
</feature>
<evidence type="ECO:0000256" key="1">
    <source>
        <dbReference type="SAM" id="Phobius"/>
    </source>
</evidence>
<keyword evidence="1" id="KW-0812">Transmembrane</keyword>
<proteinExistence type="predicted"/>
<dbReference type="Proteomes" id="UP000681967">
    <property type="component" value="Unassembled WGS sequence"/>
</dbReference>